<dbReference type="EMBL" id="BSTJ01000006">
    <property type="protein sequence ID" value="GLY76979.1"/>
    <property type="molecule type" value="Genomic_DNA"/>
</dbReference>
<name>A0A9W6RK37_9ACTN</name>
<dbReference type="InterPro" id="IPR019606">
    <property type="entry name" value="GerMN"/>
</dbReference>
<dbReference type="Pfam" id="PF10646">
    <property type="entry name" value="Germane"/>
    <property type="match status" value="1"/>
</dbReference>
<feature type="chain" id="PRO_5040943392" evidence="1">
    <location>
        <begin position="20"/>
        <end position="580"/>
    </location>
</feature>
<dbReference type="SUPFAM" id="SSF69322">
    <property type="entry name" value="Tricorn protease domain 2"/>
    <property type="match status" value="1"/>
</dbReference>
<keyword evidence="1" id="KW-0732">Signal</keyword>
<reference evidence="3" key="1">
    <citation type="submission" date="2023-03" db="EMBL/GenBank/DDBJ databases">
        <title>Actinoallomurus iriomotensis NBRC 103681.</title>
        <authorList>
            <person name="Ichikawa N."/>
            <person name="Sato H."/>
            <person name="Tonouchi N."/>
        </authorList>
    </citation>
    <scope>NUCLEOTIDE SEQUENCE</scope>
    <source>
        <strain evidence="3">NBRC 103681</strain>
    </source>
</reference>
<dbReference type="Gene3D" id="2.130.10.10">
    <property type="entry name" value="YVTN repeat-like/Quinoprotein amine dehydrogenase"/>
    <property type="match status" value="1"/>
</dbReference>
<dbReference type="InterPro" id="IPR015943">
    <property type="entry name" value="WD40/YVTN_repeat-like_dom_sf"/>
</dbReference>
<feature type="signal peptide" evidence="1">
    <location>
        <begin position="1"/>
        <end position="19"/>
    </location>
</feature>
<sequence>MRRGLALVTVVLCAVAGCASVPSGSQVIGGRITNHQQPIDDPYVRVIPVGPGRDWDPGKIITAFQAASGSFDGPNGDHKVAREYLACGGCWQPGISTVVYDRMEQTSVQIGGAHASVTVEVDQLGRIGSDGQYIADSHRFKATYQLRQDAQKQWRISWLPQELLLSRNDVNRAFRTLDLYFFSPDPQVKALVPNPVFIPMVNRTWLSQQLVKQLLGGPTTWLRGAGVRTDFPGGTQLRRLDISGGVATVDLSRQARSGDLRNMSIQLMWTLRQLREVDQLKLEIEGKPVQVPGVGGTVQSASVWSGYNPDGQGDAPRGWVRTADGRLARLDSSVPQVLLPKLRVSQPAISYDARQVAAVSKSGDTVTVTDMTTGATRVVLHAKLAGGRFCKPSWDSRGNVWAVESNSHGSRLWEITSGTTKIAVDGWTLAPYPVRALRISRDGTRAAAIVQMGQVSQVQLGRVDRAPTGGLQAEGFIAINSDLSAALDLTWRDADHLAVIGATDSNPSPLLYDVPVGGGTIQPMVGPGGDMKAVAAYPGAPLLVAQHVSSPQPLDNVCWLSDKYGEWKCYDRTSAPAYPG</sequence>
<evidence type="ECO:0000256" key="1">
    <source>
        <dbReference type="SAM" id="SignalP"/>
    </source>
</evidence>
<dbReference type="Pfam" id="PF10647">
    <property type="entry name" value="Gmad1"/>
    <property type="match status" value="1"/>
</dbReference>
<gene>
    <name evidence="3" type="primary">lpqB</name>
    <name evidence="3" type="ORF">Airi01_052460</name>
</gene>
<dbReference type="Proteomes" id="UP001165135">
    <property type="component" value="Unassembled WGS sequence"/>
</dbReference>
<dbReference type="AlphaFoldDB" id="A0A9W6RK37"/>
<proteinExistence type="predicted"/>
<comment type="caution">
    <text evidence="3">The sequence shown here is derived from an EMBL/GenBank/DDBJ whole genome shotgun (WGS) entry which is preliminary data.</text>
</comment>
<dbReference type="PROSITE" id="PS51257">
    <property type="entry name" value="PROKAR_LIPOPROTEIN"/>
    <property type="match status" value="1"/>
</dbReference>
<dbReference type="Pfam" id="PF25976">
    <property type="entry name" value="LpqB_N"/>
    <property type="match status" value="1"/>
</dbReference>
<dbReference type="InterPro" id="IPR059026">
    <property type="entry name" value="LpqB_N"/>
</dbReference>
<feature type="domain" description="GerMN" evidence="2">
    <location>
        <begin position="207"/>
        <end position="293"/>
    </location>
</feature>
<dbReference type="InterPro" id="IPR018910">
    <property type="entry name" value="LpqB_C"/>
</dbReference>
<dbReference type="SMART" id="SM00909">
    <property type="entry name" value="Germane"/>
    <property type="match status" value="1"/>
</dbReference>
<dbReference type="RefSeq" id="WP_285625853.1">
    <property type="nucleotide sequence ID" value="NZ_BSTJ01000006.1"/>
</dbReference>
<evidence type="ECO:0000259" key="2">
    <source>
        <dbReference type="SMART" id="SM00909"/>
    </source>
</evidence>
<keyword evidence="3" id="KW-0449">Lipoprotein</keyword>
<organism evidence="3 4">
    <name type="scientific">Actinoallomurus iriomotensis</name>
    <dbReference type="NCBI Taxonomy" id="478107"/>
    <lineage>
        <taxon>Bacteria</taxon>
        <taxon>Bacillati</taxon>
        <taxon>Actinomycetota</taxon>
        <taxon>Actinomycetes</taxon>
        <taxon>Streptosporangiales</taxon>
        <taxon>Thermomonosporaceae</taxon>
        <taxon>Actinoallomurus</taxon>
    </lineage>
</organism>
<evidence type="ECO:0000313" key="4">
    <source>
        <dbReference type="Proteomes" id="UP001165135"/>
    </source>
</evidence>
<protein>
    <submittedName>
        <fullName evidence="3">Lipoprotein LpqB</fullName>
    </submittedName>
</protein>
<evidence type="ECO:0000313" key="3">
    <source>
        <dbReference type="EMBL" id="GLY76979.1"/>
    </source>
</evidence>
<accession>A0A9W6RK37</accession>